<dbReference type="SUPFAM" id="SSF53474">
    <property type="entry name" value="alpha/beta-Hydrolases"/>
    <property type="match status" value="1"/>
</dbReference>
<reference evidence="1 2" key="1">
    <citation type="submission" date="2020-07" db="EMBL/GenBank/DDBJ databases">
        <authorList>
            <person name="Bortz R.L."/>
            <person name="Azar A."/>
            <person name="Bigley D.P."/>
            <person name="Brower T.S."/>
            <person name="Grinkewitz S."/>
            <person name="Hileman B.A."/>
            <person name="Kistler A."/>
            <person name="Lapat C.L."/>
            <person name="Murphey C.P."/>
            <person name="Rahman A."/>
            <person name="Strauss J.R."/>
            <person name="Taylor J.L."/>
            <person name="Butela K.A."/>
            <person name="Garlena R.A."/>
            <person name="Russell D.A."/>
            <person name="Pope W.H."/>
            <person name="Jacobs-Sera D."/>
            <person name="Hatfull G.F."/>
        </authorList>
    </citation>
    <scope>NUCLEOTIDE SEQUENCE [LARGE SCALE GENOMIC DNA]</scope>
</reference>
<dbReference type="EMBL" id="MT771345">
    <property type="protein sequence ID" value="QOC56241.1"/>
    <property type="molecule type" value="Genomic_DNA"/>
</dbReference>
<dbReference type="InterPro" id="IPR029058">
    <property type="entry name" value="AB_hydrolase_fold"/>
</dbReference>
<accession>A0A7L7SJ12</accession>
<proteinExistence type="predicted"/>
<sequence length="239" mass="25777">MTREILIVGGAGEDPKNVNGSFVKSYLAPFLKSTDRLIGIDYPASIGIANPTPNPTDIKEGALESRAIAVRNLAAYIRQTKFVPYIVAYSLGAWAVSDFLEELAEGKHPGLEIAGVILIASPKNGRDTGYGYGIAGKHKPYPTKFPIVEVNNWNDGICSCPKGSALRVLPLLGELFTLNYRDPKVRLAMVQFLGSAFAAVKTMPTVHDAMLLGKYVEGKAHGSDYRSAVLRAPAQRMLG</sequence>
<evidence type="ECO:0000313" key="1">
    <source>
        <dbReference type="EMBL" id="QOC56241.1"/>
    </source>
</evidence>
<gene>
    <name evidence="1" type="primary">96</name>
    <name evidence="1" type="ORF">SEA_SIENNA_96</name>
</gene>
<protein>
    <submittedName>
        <fullName evidence="1">Lysin B</fullName>
    </submittedName>
</protein>
<dbReference type="Proteomes" id="UP000516738">
    <property type="component" value="Segment"/>
</dbReference>
<name>A0A7L7SJ12_9CAUD</name>
<evidence type="ECO:0000313" key="2">
    <source>
        <dbReference type="Proteomes" id="UP000516738"/>
    </source>
</evidence>
<dbReference type="Gene3D" id="3.40.50.1820">
    <property type="entry name" value="alpha/beta hydrolase"/>
    <property type="match status" value="1"/>
</dbReference>
<organism evidence="1 2">
    <name type="scientific">Gordonia phage Sienna</name>
    <dbReference type="NCBI Taxonomy" id="2759396"/>
    <lineage>
        <taxon>Viruses</taxon>
        <taxon>Duplodnaviria</taxon>
        <taxon>Heunggongvirae</taxon>
        <taxon>Uroviricota</taxon>
        <taxon>Caudoviricetes</taxon>
        <taxon>Terapinvirus</taxon>
        <taxon>Terapinvirus terapin</taxon>
    </lineage>
</organism>